<dbReference type="STRING" id="33007.HMPREF3198_00185"/>
<name>A0A2I1IMA4_9ACTO</name>
<accession>A0A2I1IMA4</accession>
<dbReference type="AlphaFoldDB" id="A0A2I1IMA4"/>
<protein>
    <submittedName>
        <fullName evidence="5">ABC transporter substrate-binding protein</fullName>
    </submittedName>
</protein>
<keyword evidence="3 4" id="KW-0732">Signal</keyword>
<gene>
    <name evidence="5" type="ORF">CYJ19_05275</name>
</gene>
<reference evidence="5 6" key="1">
    <citation type="submission" date="2017-12" db="EMBL/GenBank/DDBJ databases">
        <title>Phylogenetic diversity of female urinary microbiome.</title>
        <authorList>
            <person name="Thomas-White K."/>
            <person name="Wolfe A.J."/>
        </authorList>
    </citation>
    <scope>NUCLEOTIDE SEQUENCE [LARGE SCALE GENOMIC DNA]</scope>
    <source>
        <strain evidence="5 6">UMB0402</strain>
    </source>
</reference>
<dbReference type="GO" id="GO:0042956">
    <property type="term" value="P:maltodextrin transmembrane transport"/>
    <property type="evidence" value="ECO:0007669"/>
    <property type="project" value="TreeGrafter"/>
</dbReference>
<dbReference type="PANTHER" id="PTHR30061">
    <property type="entry name" value="MALTOSE-BINDING PERIPLASMIC PROTEIN"/>
    <property type="match status" value="1"/>
</dbReference>
<proteinExistence type="inferred from homology"/>
<sequence>MRTRFSKLLAASSVLSLCLLAGCSANNQTKPIEFLHTLPDGQGMVKVSQMVQKWNKEHPDTPVNATKFDSGLDELIKKLELDVKASTAPCLAMMGYNEIPGVYTKSLVQDVTKEAKKYQGNYSPSAVSMTGVDGKFFGLPTDTGPLVYFYNKTAFDSLGIKPPSNISEFRQIGKVAAAHGKYVADFEPDESPYWFSPQAMAAGDKWYRIKDGRWQVNANSEGAARVSELWQGLLTDKAALALPRWDDRFKKALREGKLIGTVGGAWESPLLAEDMEKTKDKWAIAQLPDLGAGPVTAPDGGSAVVVMKGCKVPQKAMEFANWFNTNVDDLASQGLVVAAKKRPKDDPQLNAFYSGQSVVGTNKEAEARMVAETYFIPGYDTVAEAIKRKAGEVAEGSAPVSEIFSTAQSASVRVLEDQKLPVQK</sequence>
<dbReference type="GeneID" id="35866815"/>
<feature type="signal peptide" evidence="4">
    <location>
        <begin position="1"/>
        <end position="27"/>
    </location>
</feature>
<keyword evidence="2" id="KW-0813">Transport</keyword>
<dbReference type="PANTHER" id="PTHR30061:SF50">
    <property type="entry name" value="MALTOSE_MALTODEXTRIN-BINDING PERIPLASMIC PROTEIN"/>
    <property type="match status" value="1"/>
</dbReference>
<dbReference type="InterPro" id="IPR006059">
    <property type="entry name" value="SBP"/>
</dbReference>
<dbReference type="GO" id="GO:0055052">
    <property type="term" value="C:ATP-binding cassette (ABC) transporter complex, substrate-binding subunit-containing"/>
    <property type="evidence" value="ECO:0007669"/>
    <property type="project" value="TreeGrafter"/>
</dbReference>
<evidence type="ECO:0000256" key="1">
    <source>
        <dbReference type="ARBA" id="ARBA00008520"/>
    </source>
</evidence>
<feature type="chain" id="PRO_5014849403" evidence="4">
    <location>
        <begin position="28"/>
        <end position="424"/>
    </location>
</feature>
<dbReference type="GO" id="GO:1901982">
    <property type="term" value="F:maltose binding"/>
    <property type="evidence" value="ECO:0007669"/>
    <property type="project" value="TreeGrafter"/>
</dbReference>
<organism evidence="5 6">
    <name type="scientific">Winkia neuii</name>
    <dbReference type="NCBI Taxonomy" id="33007"/>
    <lineage>
        <taxon>Bacteria</taxon>
        <taxon>Bacillati</taxon>
        <taxon>Actinomycetota</taxon>
        <taxon>Actinomycetes</taxon>
        <taxon>Actinomycetales</taxon>
        <taxon>Actinomycetaceae</taxon>
        <taxon>Winkia</taxon>
    </lineage>
</organism>
<dbReference type="Gene3D" id="3.40.190.10">
    <property type="entry name" value="Periplasmic binding protein-like II"/>
    <property type="match status" value="1"/>
</dbReference>
<comment type="similarity">
    <text evidence="1">Belongs to the bacterial solute-binding protein 1 family.</text>
</comment>
<dbReference type="EMBL" id="PKKO01000003">
    <property type="protein sequence ID" value="PKY72261.1"/>
    <property type="molecule type" value="Genomic_DNA"/>
</dbReference>
<dbReference type="Pfam" id="PF01547">
    <property type="entry name" value="SBP_bac_1"/>
    <property type="match status" value="1"/>
</dbReference>
<dbReference type="Proteomes" id="UP000235122">
    <property type="component" value="Unassembled WGS sequence"/>
</dbReference>
<dbReference type="PROSITE" id="PS51257">
    <property type="entry name" value="PROKAR_LIPOPROTEIN"/>
    <property type="match status" value="1"/>
</dbReference>
<dbReference type="SUPFAM" id="SSF53850">
    <property type="entry name" value="Periplasmic binding protein-like II"/>
    <property type="match status" value="1"/>
</dbReference>
<evidence type="ECO:0000256" key="2">
    <source>
        <dbReference type="ARBA" id="ARBA00022448"/>
    </source>
</evidence>
<dbReference type="RefSeq" id="WP_024331858.1">
    <property type="nucleotide sequence ID" value="NZ_JASOXK010000005.1"/>
</dbReference>
<evidence type="ECO:0000313" key="6">
    <source>
        <dbReference type="Proteomes" id="UP000235122"/>
    </source>
</evidence>
<evidence type="ECO:0000256" key="4">
    <source>
        <dbReference type="SAM" id="SignalP"/>
    </source>
</evidence>
<keyword evidence="6" id="KW-1185">Reference proteome</keyword>
<dbReference type="GO" id="GO:0015768">
    <property type="term" value="P:maltose transport"/>
    <property type="evidence" value="ECO:0007669"/>
    <property type="project" value="TreeGrafter"/>
</dbReference>
<evidence type="ECO:0000256" key="3">
    <source>
        <dbReference type="ARBA" id="ARBA00022729"/>
    </source>
</evidence>
<comment type="caution">
    <text evidence="5">The sequence shown here is derived from an EMBL/GenBank/DDBJ whole genome shotgun (WGS) entry which is preliminary data.</text>
</comment>
<evidence type="ECO:0000313" key="5">
    <source>
        <dbReference type="EMBL" id="PKY72261.1"/>
    </source>
</evidence>